<dbReference type="InterPro" id="IPR050474">
    <property type="entry name" value="Hel308_SKI2-like"/>
</dbReference>
<accession>A0A1M4ZTB1</accession>
<dbReference type="PROSITE" id="PS51192">
    <property type="entry name" value="HELICASE_ATP_BIND_1"/>
    <property type="match status" value="1"/>
</dbReference>
<dbReference type="Pfam" id="PF00270">
    <property type="entry name" value="DEAD"/>
    <property type="match status" value="1"/>
</dbReference>
<evidence type="ECO:0000256" key="2">
    <source>
        <dbReference type="ARBA" id="ARBA00022801"/>
    </source>
</evidence>
<dbReference type="SMART" id="SM00490">
    <property type="entry name" value="HELICc"/>
    <property type="match status" value="1"/>
</dbReference>
<feature type="domain" description="Helicase C-terminal" evidence="6">
    <location>
        <begin position="250"/>
        <end position="435"/>
    </location>
</feature>
<dbReference type="InterPro" id="IPR014001">
    <property type="entry name" value="Helicase_ATP-bd"/>
</dbReference>
<dbReference type="PROSITE" id="PS51194">
    <property type="entry name" value="HELICASE_CTER"/>
    <property type="match status" value="1"/>
</dbReference>
<dbReference type="GO" id="GO:0004386">
    <property type="term" value="F:helicase activity"/>
    <property type="evidence" value="ECO:0007669"/>
    <property type="project" value="UniProtKB-KW"/>
</dbReference>
<name>A0A1M4ZTB1_9FLAO</name>
<evidence type="ECO:0000256" key="1">
    <source>
        <dbReference type="ARBA" id="ARBA00022741"/>
    </source>
</evidence>
<dbReference type="AlphaFoldDB" id="A0A1M4ZTB1"/>
<keyword evidence="1" id="KW-0547">Nucleotide-binding</keyword>
<dbReference type="STRING" id="1416778.SAMN05443633_103261"/>
<dbReference type="GO" id="GO:0003676">
    <property type="term" value="F:nucleic acid binding"/>
    <property type="evidence" value="ECO:0007669"/>
    <property type="project" value="InterPro"/>
</dbReference>
<sequence length="674" mass="78162">MINQKNRETLIKLLNDSEQKVNIEDLFLYELSPYYNEKKDNSFFSKQLEFIQINNLLNHNLSNISFTPEQVKIYNQIIENERILISAPTSFGKTMLVKEFIFNEQPSVIVFLVPTNSLADELIEDFNSLFKPLGYTIYDTIKEGSIIGDKSIFIGTQEKYYQIFQYFNLRINLFVIDEAYKLSDKINSSREVLLNRTFIDTLNVADKVVLLLPLVNEINGLDNLNFKTLSTDYAPVAKNFIPLKSFNKILLEDIKNSTESNLIYFNSPSDVESFFLDKIDFSLNENSKISESWIERVESDFHPEWTPVKAIKKGIGIHYGPMPKFIQKKVIDLFNTSELKTLLATSSVIEGVNTPTKNIYITTATKILGDKNLIKFKNLIGRAGRLGKHKVGNVFYQELHQKHFDEANRPYENISLNFIIQNEDEIIEINREEEYNSTKTNDVVDNKTGDEFKIKTQGYLEDSNYGTVPIEQISLLLNNFGFTIKQFKKLVDYCKKPEINLFGVLGTLQASDPDIFSINVVLSSGYVTINEMVENLRFQNRFKDKSLSKVVSIVIKMIYNVVPHKVIPAIEFIIELNELYRSYNSQFLLKSDIMKEANVKRILFYNKFLGQDSLKVDSSKKIMTKLFEFGIPYLRAKEHINNIAERIPNNFSIYDIRKVIFDDDSMYDLRIYFE</sequence>
<dbReference type="InterPro" id="IPR011545">
    <property type="entry name" value="DEAD/DEAH_box_helicase_dom"/>
</dbReference>
<dbReference type="PANTHER" id="PTHR47961">
    <property type="entry name" value="DNA POLYMERASE THETA, PUTATIVE (AFU_ORTHOLOGUE AFUA_1G05260)-RELATED"/>
    <property type="match status" value="1"/>
</dbReference>
<proteinExistence type="predicted"/>
<keyword evidence="8" id="KW-1185">Reference proteome</keyword>
<evidence type="ECO:0000259" key="5">
    <source>
        <dbReference type="PROSITE" id="PS51192"/>
    </source>
</evidence>
<dbReference type="InterPro" id="IPR001650">
    <property type="entry name" value="Helicase_C-like"/>
</dbReference>
<evidence type="ECO:0000259" key="6">
    <source>
        <dbReference type="PROSITE" id="PS51194"/>
    </source>
</evidence>
<evidence type="ECO:0000256" key="4">
    <source>
        <dbReference type="ARBA" id="ARBA00022840"/>
    </source>
</evidence>
<dbReference type="RefSeq" id="WP_072955108.1">
    <property type="nucleotide sequence ID" value="NZ_FQUT01000003.1"/>
</dbReference>
<protein>
    <submittedName>
        <fullName evidence="7">Helicase conserved C-terminal domain-containing protein</fullName>
    </submittedName>
</protein>
<evidence type="ECO:0000256" key="3">
    <source>
        <dbReference type="ARBA" id="ARBA00022806"/>
    </source>
</evidence>
<dbReference type="Pfam" id="PF00271">
    <property type="entry name" value="Helicase_C"/>
    <property type="match status" value="1"/>
</dbReference>
<dbReference type="Proteomes" id="UP000184518">
    <property type="component" value="Unassembled WGS sequence"/>
</dbReference>
<dbReference type="OrthoDB" id="9812126at2"/>
<keyword evidence="4" id="KW-0067">ATP-binding</keyword>
<feature type="domain" description="Helicase ATP-binding" evidence="5">
    <location>
        <begin position="74"/>
        <end position="216"/>
    </location>
</feature>
<gene>
    <name evidence="7" type="ORF">SAMN05443633_103261</name>
</gene>
<dbReference type="GO" id="GO:0005524">
    <property type="term" value="F:ATP binding"/>
    <property type="evidence" value="ECO:0007669"/>
    <property type="project" value="UniProtKB-KW"/>
</dbReference>
<dbReference type="Gene3D" id="3.40.50.300">
    <property type="entry name" value="P-loop containing nucleotide triphosphate hydrolases"/>
    <property type="match status" value="2"/>
</dbReference>
<dbReference type="InterPro" id="IPR027417">
    <property type="entry name" value="P-loop_NTPase"/>
</dbReference>
<dbReference type="SUPFAM" id="SSF52540">
    <property type="entry name" value="P-loop containing nucleoside triphosphate hydrolases"/>
    <property type="match status" value="2"/>
</dbReference>
<keyword evidence="2" id="KW-0378">Hydrolase</keyword>
<reference evidence="8" key="1">
    <citation type="submission" date="2016-11" db="EMBL/GenBank/DDBJ databases">
        <authorList>
            <person name="Varghese N."/>
            <person name="Submissions S."/>
        </authorList>
    </citation>
    <scope>NUCLEOTIDE SEQUENCE [LARGE SCALE GENOMIC DNA]</scope>
    <source>
        <strain evidence="8">DSM 27619</strain>
    </source>
</reference>
<evidence type="ECO:0000313" key="8">
    <source>
        <dbReference type="Proteomes" id="UP000184518"/>
    </source>
</evidence>
<dbReference type="EMBL" id="FQUT01000003">
    <property type="protein sequence ID" value="SHF21248.1"/>
    <property type="molecule type" value="Genomic_DNA"/>
</dbReference>
<dbReference type="SMART" id="SM00487">
    <property type="entry name" value="DEXDc"/>
    <property type="match status" value="1"/>
</dbReference>
<evidence type="ECO:0000313" key="7">
    <source>
        <dbReference type="EMBL" id="SHF21248.1"/>
    </source>
</evidence>
<organism evidence="7 8">
    <name type="scientific">Chryseobacterium arachidis</name>
    <dbReference type="NCBI Taxonomy" id="1416778"/>
    <lineage>
        <taxon>Bacteria</taxon>
        <taxon>Pseudomonadati</taxon>
        <taxon>Bacteroidota</taxon>
        <taxon>Flavobacteriia</taxon>
        <taxon>Flavobacteriales</taxon>
        <taxon>Weeksellaceae</taxon>
        <taxon>Chryseobacterium group</taxon>
        <taxon>Chryseobacterium</taxon>
    </lineage>
</organism>
<dbReference type="GO" id="GO:0016787">
    <property type="term" value="F:hydrolase activity"/>
    <property type="evidence" value="ECO:0007669"/>
    <property type="project" value="UniProtKB-KW"/>
</dbReference>
<keyword evidence="3 7" id="KW-0347">Helicase</keyword>
<dbReference type="PANTHER" id="PTHR47961:SF6">
    <property type="entry name" value="DNA-DIRECTED DNA POLYMERASE"/>
    <property type="match status" value="1"/>
</dbReference>